<organism evidence="1 2">
    <name type="scientific">Novosphingobium aerophilum</name>
    <dbReference type="NCBI Taxonomy" id="2839843"/>
    <lineage>
        <taxon>Bacteria</taxon>
        <taxon>Pseudomonadati</taxon>
        <taxon>Pseudomonadota</taxon>
        <taxon>Alphaproteobacteria</taxon>
        <taxon>Sphingomonadales</taxon>
        <taxon>Sphingomonadaceae</taxon>
        <taxon>Novosphingobium</taxon>
    </lineage>
</organism>
<accession>A0A7X1KD70</accession>
<dbReference type="EMBL" id="JACLAU010000031">
    <property type="protein sequence ID" value="MBC2653001.1"/>
    <property type="molecule type" value="Genomic_DNA"/>
</dbReference>
<sequence length="119" mass="11871">MATVPLDPSLPSSARADALAAQWAALHEAAGLVAGLAGQAAASAALAGEPCPDSLLRARGWRLALAEQGLADTAAILEGGIRALLVARSGGAAVHGAADALWQEFVAARQAMVDLARPI</sequence>
<reference evidence="1 2" key="1">
    <citation type="submission" date="2020-08" db="EMBL/GenBank/DDBJ databases">
        <title>The genome sequence of Novosphingobium flavum 4Y4.</title>
        <authorList>
            <person name="Liu Y."/>
        </authorList>
    </citation>
    <scope>NUCLEOTIDE SEQUENCE [LARGE SCALE GENOMIC DNA]</scope>
    <source>
        <strain evidence="1 2">4Y4</strain>
    </source>
</reference>
<protein>
    <submittedName>
        <fullName evidence="1">Uncharacterized protein</fullName>
    </submittedName>
</protein>
<keyword evidence="2" id="KW-1185">Reference proteome</keyword>
<evidence type="ECO:0000313" key="1">
    <source>
        <dbReference type="EMBL" id="MBC2653001.1"/>
    </source>
</evidence>
<proteinExistence type="predicted"/>
<gene>
    <name evidence="1" type="ORF">H7F49_14985</name>
</gene>
<dbReference type="RefSeq" id="WP_185684385.1">
    <property type="nucleotide sequence ID" value="NZ_JACLAU010000031.1"/>
</dbReference>
<evidence type="ECO:0000313" key="2">
    <source>
        <dbReference type="Proteomes" id="UP000520156"/>
    </source>
</evidence>
<dbReference type="Proteomes" id="UP000520156">
    <property type="component" value="Unassembled WGS sequence"/>
</dbReference>
<dbReference type="AlphaFoldDB" id="A0A7X1KD70"/>
<name>A0A7X1KD70_9SPHN</name>
<comment type="caution">
    <text evidence="1">The sequence shown here is derived from an EMBL/GenBank/DDBJ whole genome shotgun (WGS) entry which is preliminary data.</text>
</comment>